<protein>
    <recommendedName>
        <fullName evidence="4">C3H1-type domain-containing protein</fullName>
    </recommendedName>
</protein>
<reference evidence="2 3" key="1">
    <citation type="submission" date="2015-09" db="EMBL/GenBank/DDBJ databases">
        <title>Host preference determinants of Valsa canker pathogens revealed by comparative genomics.</title>
        <authorList>
            <person name="Yin Z."/>
            <person name="Huang L."/>
        </authorList>
    </citation>
    <scope>NUCLEOTIDE SEQUENCE [LARGE SCALE GENOMIC DNA]</scope>
    <source>
        <strain evidence="2 3">03-1</strain>
    </source>
</reference>
<dbReference type="PANTHER" id="PTHR21099:SF2">
    <property type="entry name" value="SI:CH211-113E8.11"/>
    <property type="match status" value="1"/>
</dbReference>
<dbReference type="GO" id="GO:0005634">
    <property type="term" value="C:nucleus"/>
    <property type="evidence" value="ECO:0007669"/>
    <property type="project" value="TreeGrafter"/>
</dbReference>
<organism evidence="2 3">
    <name type="scientific">Cytospora schulzeri</name>
    <dbReference type="NCBI Taxonomy" id="448051"/>
    <lineage>
        <taxon>Eukaryota</taxon>
        <taxon>Fungi</taxon>
        <taxon>Dikarya</taxon>
        <taxon>Ascomycota</taxon>
        <taxon>Pezizomycotina</taxon>
        <taxon>Sordariomycetes</taxon>
        <taxon>Sordariomycetidae</taxon>
        <taxon>Diaporthales</taxon>
        <taxon>Cytosporaceae</taxon>
        <taxon>Cytospora</taxon>
    </lineage>
</organism>
<feature type="region of interest" description="Disordered" evidence="1">
    <location>
        <begin position="564"/>
        <end position="594"/>
    </location>
</feature>
<dbReference type="EMBL" id="LKEA01000053">
    <property type="protein sequence ID" value="ROV91890.1"/>
    <property type="molecule type" value="Genomic_DNA"/>
</dbReference>
<feature type="region of interest" description="Disordered" evidence="1">
    <location>
        <begin position="296"/>
        <end position="549"/>
    </location>
</feature>
<sequence>MATATTTAVDSRPPRRNAPIPFLLSRPQKPAPLDLSLALAYHGKTTALTPKDPNARAVNSPLSAVSESADTMAICTPTPTTTATTSSTFSSPTHAEDTMHLDTPRMPNAPTTFVSHLLPQNANQCSVYIANCRFEHPGANSNANANPFSPLSGGNNNRGGFGRPAAAATGSPFSLSKDTIQKDLAEERPSWLLSAYGPGRDAPEQLWGGYPIEQSFEEMRLHYMTGEASGNPQGALNEIQGLWGQAQQKIQTALGNLDGAINFVMQSQNTHPNRHDICQQNSIPSTGEFAVGKRPISLASNQPPNAFSSPAPSGGAFGQPSALGQNANPFSTGGGSAFGQPSAPAQSSPFGQPSALGSGGSSFGQPSALGGGGAFGRPSALGQSPSPFGQPSALGQNSSPGFGQASALGQKTSAFGSPAFGQPAQPGGFGQPSQLGAKANPFSAGGSTASASPFGTPAAASTSPFGAVGAANNTASPFGQSTQQATPSPFGQPAPVASASPFGQPQQQAAPEVSMDSAGPTPASNPFGAAANTTAAPANPFGQPAQPAASNPFAQAATANTGFGAAAQPPAAAPAAGGGSGPYPPNASRQHPPYTSYATKAATGQLQAFKGKGVTYKEVDGQNVPGIRNFDGSWSKIWFPDGPPAYYKDTEPERAYTDQEKAVYEKFVHTGKFELAGAGGGGMPEAPPLREFCTWDI</sequence>
<name>A0A423VLM6_9PEZI</name>
<dbReference type="PANTHER" id="PTHR21099">
    <property type="entry name" value="RAD201"/>
    <property type="match status" value="1"/>
</dbReference>
<feature type="compositionally biased region" description="Polar residues" evidence="1">
    <location>
        <begin position="322"/>
        <end position="331"/>
    </location>
</feature>
<feature type="region of interest" description="Disordered" evidence="1">
    <location>
        <begin position="1"/>
        <end position="25"/>
    </location>
</feature>
<evidence type="ECO:0000313" key="2">
    <source>
        <dbReference type="EMBL" id="ROV91890.1"/>
    </source>
</evidence>
<feature type="compositionally biased region" description="Polar residues" evidence="1">
    <location>
        <begin position="445"/>
        <end position="464"/>
    </location>
</feature>
<feature type="compositionally biased region" description="Polar residues" evidence="1">
    <location>
        <begin position="471"/>
        <end position="489"/>
    </location>
</feature>
<dbReference type="OrthoDB" id="20729at2759"/>
<feature type="compositionally biased region" description="Polar residues" evidence="1">
    <location>
        <begin position="381"/>
        <end position="415"/>
    </location>
</feature>
<feature type="compositionally biased region" description="Low complexity" evidence="1">
    <location>
        <begin position="564"/>
        <end position="575"/>
    </location>
</feature>
<proteinExistence type="predicted"/>
<evidence type="ECO:0008006" key="4">
    <source>
        <dbReference type="Google" id="ProtNLM"/>
    </source>
</evidence>
<dbReference type="AlphaFoldDB" id="A0A423VLM6"/>
<evidence type="ECO:0000313" key="3">
    <source>
        <dbReference type="Proteomes" id="UP000283895"/>
    </source>
</evidence>
<feature type="compositionally biased region" description="Low complexity" evidence="1">
    <location>
        <begin position="416"/>
        <end position="434"/>
    </location>
</feature>
<accession>A0A423VLM6</accession>
<feature type="compositionally biased region" description="Low complexity" evidence="1">
    <location>
        <begin position="525"/>
        <end position="542"/>
    </location>
</feature>
<feature type="compositionally biased region" description="Polar residues" evidence="1">
    <location>
        <begin position="298"/>
        <end position="311"/>
    </location>
</feature>
<comment type="caution">
    <text evidence="2">The sequence shown here is derived from an EMBL/GenBank/DDBJ whole genome shotgun (WGS) entry which is preliminary data.</text>
</comment>
<dbReference type="CDD" id="cd23954">
    <property type="entry name" value="AMO1_CTD"/>
    <property type="match status" value="1"/>
</dbReference>
<dbReference type="Proteomes" id="UP000283895">
    <property type="component" value="Unassembled WGS sequence"/>
</dbReference>
<keyword evidence="3" id="KW-1185">Reference proteome</keyword>
<dbReference type="STRING" id="356882.A0A423VLM6"/>
<gene>
    <name evidence="2" type="ORF">VMCG_09191</name>
</gene>
<evidence type="ECO:0000256" key="1">
    <source>
        <dbReference type="SAM" id="MobiDB-lite"/>
    </source>
</evidence>